<reference evidence="2" key="1">
    <citation type="journal article" date="2015" name="BMC Genomics">
        <title>Transcriptome profiling of a Rhizobium leguminosarum bv. trifolii rosR mutant reveals the role of the transcriptional regulator RosR in motility, synthesis of cell-surface components, and other cellular processes.</title>
        <authorList>
            <person name="Rachwal K."/>
            <person name="Matczynska E."/>
            <person name="Janczarek M."/>
        </authorList>
    </citation>
    <scope>NUCLEOTIDE SEQUENCE</scope>
    <source>
        <strain evidence="2">Rt24.2</strain>
    </source>
</reference>
<dbReference type="RefSeq" id="WP_065276576.1">
    <property type="nucleotide sequence ID" value="NZ_CP050086.1"/>
</dbReference>
<proteinExistence type="predicted"/>
<dbReference type="EMBL" id="KX488180">
    <property type="protein sequence ID" value="AOO90544.1"/>
    <property type="molecule type" value="Genomic_DNA"/>
</dbReference>
<dbReference type="InterPro" id="IPR000873">
    <property type="entry name" value="AMP-dep_synth/lig_dom"/>
</dbReference>
<dbReference type="SUPFAM" id="SSF56801">
    <property type="entry name" value="Acetyl-CoA synthetase-like"/>
    <property type="match status" value="1"/>
</dbReference>
<keyword evidence="1" id="KW-0479">Metal-binding</keyword>
<accession>A0A1B8RCW8</accession>
<dbReference type="GeneID" id="61426848"/>
<evidence type="ECO:0000256" key="1">
    <source>
        <dbReference type="ARBA" id="ARBA00022723"/>
    </source>
</evidence>
<dbReference type="GO" id="GO:0016878">
    <property type="term" value="F:acid-thiol ligase activity"/>
    <property type="evidence" value="ECO:0007669"/>
    <property type="project" value="UniProtKB-ARBA"/>
</dbReference>
<sequence>MLEPLEVLELYPRHDDTLKGLFDSRASIDPHRPLLGFGERNYSWQTFAERVDRVAAMLHRRSVGKGDRVAIVATNSDAHVILLFALARLGAAMVPLNPNFGVSELTYILNHAEVRGVLVTEATLPTVQTALDQGDFRPWLLPLDVSVDGESDFFGTAVPDVQAPVQGEPGDTCLIIYTSGTTGLPKGVMHSQGNYVTCAEIASGRTAVQPDDKVLIILPFFHVNALFYSLGSIFAAGASGVILPRFSASTFWESVVQTQATHVNIIEAVGNILQKRPREEFRPLHRLRVVYGVRAAFVRTFHEEFKIPTLVTGFGMTECPGVLCNPLQGPEKPGSVGILGSHPDTSRPSTRARVVDDEGNDVANGQVGELWLDSPTLMQGYFRDEEHTKAAYQDGWFTTGDLVRRDDDGYFYFVSRKKDIIRRRGENISGAELDRVIGEHPGVYEAAAIAVPAELGEDEILAAVVLKKDVELQANDIATWCREHLAPMKVPRYVLFLDELPHTATHKVAKAQLRADPSLRERAMDLEQPT</sequence>
<protein>
    <submittedName>
        <fullName evidence="2">Uncharacterized protein</fullName>
    </submittedName>
</protein>
<dbReference type="InterPro" id="IPR045851">
    <property type="entry name" value="AMP-bd_C_sf"/>
</dbReference>
<dbReference type="InterPro" id="IPR020845">
    <property type="entry name" value="AMP-binding_CS"/>
</dbReference>
<name>A0A1B8RCW8_RHILT</name>
<dbReference type="InterPro" id="IPR050237">
    <property type="entry name" value="ATP-dep_AMP-bd_enzyme"/>
</dbReference>
<dbReference type="PANTHER" id="PTHR43767">
    <property type="entry name" value="LONG-CHAIN-FATTY-ACID--COA LIGASE"/>
    <property type="match status" value="1"/>
</dbReference>
<evidence type="ECO:0000313" key="2">
    <source>
        <dbReference type="EMBL" id="AOO90544.1"/>
    </source>
</evidence>
<dbReference type="GO" id="GO:0046872">
    <property type="term" value="F:metal ion binding"/>
    <property type="evidence" value="ECO:0007669"/>
    <property type="project" value="UniProtKB-KW"/>
</dbReference>
<dbReference type="PROSITE" id="PS00455">
    <property type="entry name" value="AMP_BINDING"/>
    <property type="match status" value="1"/>
</dbReference>
<dbReference type="Gene3D" id="3.40.50.12780">
    <property type="entry name" value="N-terminal domain of ligase-like"/>
    <property type="match status" value="1"/>
</dbReference>
<dbReference type="PANTHER" id="PTHR43767:SF1">
    <property type="entry name" value="NONRIBOSOMAL PEPTIDE SYNTHASE PES1 (EUROFUNG)-RELATED"/>
    <property type="match status" value="1"/>
</dbReference>
<dbReference type="AlphaFoldDB" id="A0A1B8RCW8"/>
<dbReference type="Pfam" id="PF13193">
    <property type="entry name" value="AMP-binding_C"/>
    <property type="match status" value="1"/>
</dbReference>
<organism evidence="2">
    <name type="scientific">Rhizobium leguminosarum bv. trifolii</name>
    <dbReference type="NCBI Taxonomy" id="386"/>
    <lineage>
        <taxon>Bacteria</taxon>
        <taxon>Pseudomonadati</taxon>
        <taxon>Pseudomonadota</taxon>
        <taxon>Alphaproteobacteria</taxon>
        <taxon>Hyphomicrobiales</taxon>
        <taxon>Rhizobiaceae</taxon>
        <taxon>Rhizobium/Agrobacterium group</taxon>
        <taxon>Rhizobium</taxon>
    </lineage>
</organism>
<dbReference type="InterPro" id="IPR025110">
    <property type="entry name" value="AMP-bd_C"/>
</dbReference>
<reference evidence="2" key="2">
    <citation type="journal article" date="2016" name="Front. Microbiol.">
        <title>The Regulatory Protein RosR Affects Rhizobium leguminosarum bv. trifolii Protein Profiles, Cell Surface Properties, and Symbiosis with Clover.</title>
        <authorList>
            <person name="Rachwal K."/>
            <person name="Boguszewska A."/>
            <person name="Kopcinska J."/>
            <person name="Karas M."/>
            <person name="Tchorzewski M."/>
            <person name="Janczarek M."/>
        </authorList>
    </citation>
    <scope>NUCLEOTIDE SEQUENCE</scope>
    <source>
        <strain evidence="2">Rt24.2</strain>
    </source>
</reference>
<dbReference type="Gene3D" id="3.30.300.30">
    <property type="match status" value="1"/>
</dbReference>
<dbReference type="Pfam" id="PF00501">
    <property type="entry name" value="AMP-binding"/>
    <property type="match status" value="1"/>
</dbReference>
<dbReference type="InterPro" id="IPR042099">
    <property type="entry name" value="ANL_N_sf"/>
</dbReference>